<organism evidence="1 2">
    <name type="scientific">Kaistella jeonii</name>
    <dbReference type="NCBI Taxonomy" id="266749"/>
    <lineage>
        <taxon>Bacteria</taxon>
        <taxon>Pseudomonadati</taxon>
        <taxon>Bacteroidota</taxon>
        <taxon>Flavobacteriia</taxon>
        <taxon>Flavobacteriales</taxon>
        <taxon>Weeksellaceae</taxon>
        <taxon>Chryseobacterium group</taxon>
        <taxon>Kaistella</taxon>
    </lineage>
</organism>
<reference evidence="1 2" key="1">
    <citation type="submission" date="2014-10" db="EMBL/GenBank/DDBJ databases">
        <title>Kaistella jeonii genome.</title>
        <authorList>
            <person name="Clayton J.T."/>
            <person name="Newman J.D."/>
        </authorList>
    </citation>
    <scope>NUCLEOTIDE SEQUENCE [LARGE SCALE GENOMIC DNA]</scope>
    <source>
        <strain evidence="1 2">DSM 17048</strain>
    </source>
</reference>
<dbReference type="EMBL" id="JSYL01000003">
    <property type="protein sequence ID" value="KIA89414.1"/>
    <property type="molecule type" value="Genomic_DNA"/>
</dbReference>
<dbReference type="AlphaFoldDB" id="A0A0C1FNA2"/>
<proteinExistence type="predicted"/>
<dbReference type="STRING" id="266749.SAMN05421876_105229"/>
<name>A0A0C1FNA2_9FLAO</name>
<keyword evidence="2" id="KW-1185">Reference proteome</keyword>
<dbReference type="RefSeq" id="WP_039351165.1">
    <property type="nucleotide sequence ID" value="NZ_FOLA01000005.1"/>
</dbReference>
<evidence type="ECO:0000313" key="1">
    <source>
        <dbReference type="EMBL" id="KIA89414.1"/>
    </source>
</evidence>
<comment type="caution">
    <text evidence="1">The sequence shown here is derived from an EMBL/GenBank/DDBJ whole genome shotgun (WGS) entry which is preliminary data.</text>
</comment>
<evidence type="ECO:0000313" key="2">
    <source>
        <dbReference type="Proteomes" id="UP000031473"/>
    </source>
</evidence>
<accession>A0A0C1FNA2</accession>
<dbReference type="Proteomes" id="UP000031473">
    <property type="component" value="Unassembled WGS sequence"/>
</dbReference>
<sequence length="80" mass="9641">METTLDIKKRIHTFIDHADERMLRIINAIITNEEFEEEGKSIVPESFYDEIDERKMRHLRGESKSYDWEEVKDRTRGAIK</sequence>
<protein>
    <recommendedName>
        <fullName evidence="3">Addiction module protein</fullName>
    </recommendedName>
</protein>
<gene>
    <name evidence="1" type="ORF">OA86_07470</name>
</gene>
<dbReference type="OrthoDB" id="827658at2"/>
<evidence type="ECO:0008006" key="3">
    <source>
        <dbReference type="Google" id="ProtNLM"/>
    </source>
</evidence>